<evidence type="ECO:0000313" key="2">
    <source>
        <dbReference type="Proteomes" id="UP001596223"/>
    </source>
</evidence>
<proteinExistence type="predicted"/>
<name>A0ABW1JY24_9NOCA</name>
<dbReference type="Proteomes" id="UP001596223">
    <property type="component" value="Unassembled WGS sequence"/>
</dbReference>
<comment type="caution">
    <text evidence="1">The sequence shown here is derived from an EMBL/GenBank/DDBJ whole genome shotgun (WGS) entry which is preliminary data.</text>
</comment>
<evidence type="ECO:0008006" key="3">
    <source>
        <dbReference type="Google" id="ProtNLM"/>
    </source>
</evidence>
<evidence type="ECO:0000313" key="1">
    <source>
        <dbReference type="EMBL" id="MFC6013103.1"/>
    </source>
</evidence>
<reference evidence="2" key="1">
    <citation type="journal article" date="2019" name="Int. J. Syst. Evol. Microbiol.">
        <title>The Global Catalogue of Microorganisms (GCM) 10K type strain sequencing project: providing services to taxonomists for standard genome sequencing and annotation.</title>
        <authorList>
            <consortium name="The Broad Institute Genomics Platform"/>
            <consortium name="The Broad Institute Genome Sequencing Center for Infectious Disease"/>
            <person name="Wu L."/>
            <person name="Ma J."/>
        </authorList>
    </citation>
    <scope>NUCLEOTIDE SEQUENCE [LARGE SCALE GENOMIC DNA]</scope>
    <source>
        <strain evidence="2">CCUG 36956</strain>
    </source>
</reference>
<dbReference type="RefSeq" id="WP_378607808.1">
    <property type="nucleotide sequence ID" value="NZ_JBHSQN010000013.1"/>
</dbReference>
<protein>
    <recommendedName>
        <fullName evidence="3">Integrase</fullName>
    </recommendedName>
</protein>
<organism evidence="1 2">
    <name type="scientific">Nocardia lasii</name>
    <dbReference type="NCBI Taxonomy" id="1616107"/>
    <lineage>
        <taxon>Bacteria</taxon>
        <taxon>Bacillati</taxon>
        <taxon>Actinomycetota</taxon>
        <taxon>Actinomycetes</taxon>
        <taxon>Mycobacteriales</taxon>
        <taxon>Nocardiaceae</taxon>
        <taxon>Nocardia</taxon>
    </lineage>
</organism>
<dbReference type="SUPFAM" id="SSF56349">
    <property type="entry name" value="DNA breaking-rejoining enzymes"/>
    <property type="match status" value="1"/>
</dbReference>
<sequence length="340" mass="38116">MASGRRPLDHATLDEQPHGQAIEQLRAILVNTGALPARDEYLIRIQRWIDEQLAARPSTTDKELLHRYAVWHLLRRHRQRDRGVTTDNQTKAIKYQVTAATVFLDWLRENNLTPATCRQGDLERWLSLPAASHRRYLGHFVRWVSRQGINPHLHMRAVRWTGPTGPFDHEQRWQHIHHLLDGTDIDTSTRVAGLLALFYAQTPTAISRLTTDDVLVNGDTVQLRLGTTPLTLPPPLAELVTDLIATRRSTAVLGETGTSTWLFPGKRPGQPARGITISRQLHRAGIQPSTARSAALFQLATELPAVVLARALGIHPKVAAEWQRAASGDWSSYAADIGRR</sequence>
<accession>A0ABW1JY24</accession>
<keyword evidence="2" id="KW-1185">Reference proteome</keyword>
<gene>
    <name evidence="1" type="ORF">ACFP3H_18755</name>
</gene>
<dbReference type="InterPro" id="IPR011010">
    <property type="entry name" value="DNA_brk_join_enz"/>
</dbReference>
<dbReference type="EMBL" id="JBHSQN010000013">
    <property type="protein sequence ID" value="MFC6013103.1"/>
    <property type="molecule type" value="Genomic_DNA"/>
</dbReference>